<evidence type="ECO:0000313" key="7">
    <source>
        <dbReference type="EMBL" id="QNO13918.1"/>
    </source>
</evidence>
<dbReference type="NCBIfam" id="NF037979">
    <property type="entry name" value="Na_transp"/>
    <property type="match status" value="1"/>
</dbReference>
<feature type="transmembrane region" description="Helical" evidence="6">
    <location>
        <begin position="386"/>
        <end position="404"/>
    </location>
</feature>
<dbReference type="GO" id="GO:0016020">
    <property type="term" value="C:membrane"/>
    <property type="evidence" value="ECO:0007669"/>
    <property type="project" value="UniProtKB-SubCell"/>
</dbReference>
<accession>A0A7G9W5F6</accession>
<dbReference type="CDD" id="cd10336">
    <property type="entry name" value="SLC6sbd_Tyt1-Like"/>
    <property type="match status" value="1"/>
</dbReference>
<feature type="transmembrane region" description="Helical" evidence="6">
    <location>
        <begin position="85"/>
        <end position="107"/>
    </location>
</feature>
<evidence type="ECO:0000256" key="6">
    <source>
        <dbReference type="SAM" id="Phobius"/>
    </source>
</evidence>
<name>A0A7G9W5F6_ALKCA</name>
<keyword evidence="8" id="KW-1185">Reference proteome</keyword>
<dbReference type="PANTHER" id="PTHR42948">
    <property type="entry name" value="TRANSPORTER"/>
    <property type="match status" value="1"/>
</dbReference>
<keyword evidence="4 6" id="KW-1133">Transmembrane helix</keyword>
<keyword evidence="3 6" id="KW-0812">Transmembrane</keyword>
<dbReference type="PANTHER" id="PTHR42948:SF1">
    <property type="entry name" value="TRANSPORTER"/>
    <property type="match status" value="1"/>
</dbReference>
<dbReference type="RefSeq" id="WP_213167582.1">
    <property type="nucleotide sequence ID" value="NZ_CP058559.1"/>
</dbReference>
<feature type="transmembrane region" description="Helical" evidence="6">
    <location>
        <begin position="217"/>
        <end position="241"/>
    </location>
</feature>
<organism evidence="7 8">
    <name type="scientific">Alkalicella caledoniensis</name>
    <dbReference type="NCBI Taxonomy" id="2731377"/>
    <lineage>
        <taxon>Bacteria</taxon>
        <taxon>Bacillati</taxon>
        <taxon>Bacillota</taxon>
        <taxon>Clostridia</taxon>
        <taxon>Eubacteriales</taxon>
        <taxon>Proteinivoracaceae</taxon>
        <taxon>Alkalicella</taxon>
    </lineage>
</organism>
<feature type="transmembrane region" description="Helical" evidence="6">
    <location>
        <begin position="424"/>
        <end position="446"/>
    </location>
</feature>
<dbReference type="PRINTS" id="PR00176">
    <property type="entry name" value="NANEUSMPORT"/>
</dbReference>
<dbReference type="PROSITE" id="PS50267">
    <property type="entry name" value="NA_NEUROTRAN_SYMP_3"/>
    <property type="match status" value="1"/>
</dbReference>
<dbReference type="EMBL" id="CP058559">
    <property type="protein sequence ID" value="QNO13918.1"/>
    <property type="molecule type" value="Genomic_DNA"/>
</dbReference>
<protein>
    <submittedName>
        <fullName evidence="7">Sodium-dependent transporter</fullName>
    </submittedName>
</protein>
<gene>
    <name evidence="7" type="ORF">HYG86_03605</name>
</gene>
<evidence type="ECO:0000256" key="4">
    <source>
        <dbReference type="ARBA" id="ARBA00022989"/>
    </source>
</evidence>
<feature type="transmembrane region" description="Helical" evidence="6">
    <location>
        <begin position="147"/>
        <end position="166"/>
    </location>
</feature>
<evidence type="ECO:0000256" key="2">
    <source>
        <dbReference type="ARBA" id="ARBA00022448"/>
    </source>
</evidence>
<dbReference type="Pfam" id="PF00209">
    <property type="entry name" value="SNF"/>
    <property type="match status" value="2"/>
</dbReference>
<keyword evidence="5 6" id="KW-0472">Membrane</keyword>
<feature type="transmembrane region" description="Helical" evidence="6">
    <location>
        <begin position="178"/>
        <end position="205"/>
    </location>
</feature>
<feature type="transmembrane region" description="Helical" evidence="6">
    <location>
        <begin position="253"/>
        <end position="277"/>
    </location>
</feature>
<dbReference type="KEGG" id="acae:HYG86_03605"/>
<evidence type="ECO:0000256" key="1">
    <source>
        <dbReference type="ARBA" id="ARBA00004141"/>
    </source>
</evidence>
<keyword evidence="2" id="KW-0813">Transport</keyword>
<feature type="transmembrane region" description="Helical" evidence="6">
    <location>
        <begin position="308"/>
        <end position="333"/>
    </location>
</feature>
<evidence type="ECO:0000256" key="5">
    <source>
        <dbReference type="ARBA" id="ARBA00023136"/>
    </source>
</evidence>
<sequence length="447" mass="48092">MEKQREQWGSRIGFIFAAAGSAIGLGNIWRFPTEVGRNGGGAFVLLYLLIIFAIGIPVMISELSVGRKGQKNIVGSFTSIKNTPLWHVVGFMGVLAGFIILSFYSVIAGWGVSYIFKFLNGTFTGGLSGSEVEAVFAGLSGNAIQPLFWHLVFMAMTTYIVVKGIGNGIEKYSKLLMPALFGLLFILAIRAVTLDGAMEGVIWFLKPDFTEIGIKTIFGALGQVFFSLSLGMGAILTYGSYLGKKENIPSNAMLISFADLSIAILAGLIIIPAVFAFGLEPNAGPALIFITLPAVFGAMPLGNLFGGLFFILLTIAALTSSISLLEVVVAYFIDELKWDRKKSAILAGIAIFVLGIPSSLSQGLWSGISIFGMDFLDLADSFTAKILLPLGGLMTVIFVGWVWGGKNALEHIRQEGVKFKLGGIWINLVKYVMPFVLLYILISGFLN</sequence>
<dbReference type="SUPFAM" id="SSF161070">
    <property type="entry name" value="SNF-like"/>
    <property type="match status" value="1"/>
</dbReference>
<reference evidence="7 8" key="1">
    <citation type="submission" date="2020-07" db="EMBL/GenBank/DDBJ databases">
        <title>Alkalicella. sp. LB2 genome.</title>
        <authorList>
            <person name="Postec A."/>
            <person name="Quemeneur M."/>
        </authorList>
    </citation>
    <scope>NUCLEOTIDE SEQUENCE [LARGE SCALE GENOMIC DNA]</scope>
    <source>
        <strain evidence="7 8">LB2</strain>
    </source>
</reference>
<comment type="subcellular location">
    <subcellularLocation>
        <location evidence="1">Membrane</location>
        <topology evidence="1">Multi-pass membrane protein</topology>
    </subcellularLocation>
</comment>
<feature type="transmembrane region" description="Helical" evidence="6">
    <location>
        <begin position="12"/>
        <end position="31"/>
    </location>
</feature>
<evidence type="ECO:0000256" key="3">
    <source>
        <dbReference type="ARBA" id="ARBA00022692"/>
    </source>
</evidence>
<proteinExistence type="predicted"/>
<dbReference type="InterPro" id="IPR000175">
    <property type="entry name" value="Na/ntran_symport"/>
</dbReference>
<dbReference type="InterPro" id="IPR047218">
    <property type="entry name" value="YocR/YhdH-like"/>
</dbReference>
<dbReference type="InterPro" id="IPR037272">
    <property type="entry name" value="SNS_sf"/>
</dbReference>
<feature type="transmembrane region" description="Helical" evidence="6">
    <location>
        <begin position="345"/>
        <end position="365"/>
    </location>
</feature>
<evidence type="ECO:0000313" key="8">
    <source>
        <dbReference type="Proteomes" id="UP000516160"/>
    </source>
</evidence>
<dbReference type="AlphaFoldDB" id="A0A7G9W5F6"/>
<feature type="transmembrane region" description="Helical" evidence="6">
    <location>
        <begin position="43"/>
        <end position="65"/>
    </location>
</feature>
<dbReference type="Proteomes" id="UP000516160">
    <property type="component" value="Chromosome"/>
</dbReference>